<keyword evidence="4" id="KW-0347">Helicase</keyword>
<protein>
    <submittedName>
        <fullName evidence="4">DNA primase/helicase, phage-associated</fullName>
    </submittedName>
</protein>
<keyword evidence="1" id="KW-0547">Nucleotide-binding</keyword>
<dbReference type="HOGENOM" id="CLU_445251_0_0_2"/>
<keyword evidence="2" id="KW-0067">ATP-binding</keyword>
<evidence type="ECO:0000313" key="4">
    <source>
        <dbReference type="EMBL" id="AKB13078.1"/>
    </source>
</evidence>
<dbReference type="Gene3D" id="3.40.50.300">
    <property type="entry name" value="P-loop containing nucleotide triphosphate hydrolases"/>
    <property type="match status" value="1"/>
</dbReference>
<evidence type="ECO:0000313" key="5">
    <source>
        <dbReference type="Proteomes" id="UP000066529"/>
    </source>
</evidence>
<dbReference type="InterPro" id="IPR045455">
    <property type="entry name" value="NrS-1_pol-like_helicase"/>
</dbReference>
<dbReference type="SUPFAM" id="SSF52540">
    <property type="entry name" value="P-loop containing nucleoside triphosphate hydrolases"/>
    <property type="match status" value="1"/>
</dbReference>
<dbReference type="InterPro" id="IPR027417">
    <property type="entry name" value="P-loop_NTPase"/>
</dbReference>
<name>A0A0E3KYU7_METTT</name>
<proteinExistence type="predicted"/>
<dbReference type="GO" id="GO:0004386">
    <property type="term" value="F:helicase activity"/>
    <property type="evidence" value="ECO:0007669"/>
    <property type="project" value="UniProtKB-KW"/>
</dbReference>
<dbReference type="InterPro" id="IPR014015">
    <property type="entry name" value="Helicase_SF3_DNA-vir"/>
</dbReference>
<dbReference type="PROSITE" id="PS51206">
    <property type="entry name" value="SF3_HELICASE_1"/>
    <property type="match status" value="1"/>
</dbReference>
<dbReference type="Pfam" id="PF19263">
    <property type="entry name" value="DUF5906"/>
    <property type="match status" value="1"/>
</dbReference>
<dbReference type="GeneID" id="24848261"/>
<accession>A0A0E3KYU7</accession>
<evidence type="ECO:0000259" key="3">
    <source>
        <dbReference type="PROSITE" id="PS51206"/>
    </source>
</evidence>
<feature type="domain" description="SF3 helicase" evidence="3">
    <location>
        <begin position="355"/>
        <end position="509"/>
    </location>
</feature>
<organism evidence="4 5">
    <name type="scientific">Methanosarcina thermophila (strain ATCC 43570 / DSM 1825 / OCM 12 / VKM B-1830 / TM-1)</name>
    <dbReference type="NCBI Taxonomy" id="523844"/>
    <lineage>
        <taxon>Archaea</taxon>
        <taxon>Methanobacteriati</taxon>
        <taxon>Methanobacteriota</taxon>
        <taxon>Stenosarchaea group</taxon>
        <taxon>Methanomicrobia</taxon>
        <taxon>Methanosarcinales</taxon>
        <taxon>Methanosarcinaceae</taxon>
        <taxon>Methanosarcina</taxon>
    </lineage>
</organism>
<dbReference type="OrthoDB" id="141876at2157"/>
<gene>
    <name evidence="4" type="ORF">MSTHT_1320</name>
</gene>
<evidence type="ECO:0000256" key="1">
    <source>
        <dbReference type="ARBA" id="ARBA00022741"/>
    </source>
</evidence>
<dbReference type="Proteomes" id="UP000066529">
    <property type="component" value="Chromosome"/>
</dbReference>
<dbReference type="STRING" id="523844.MSTHT_1320"/>
<dbReference type="AlphaFoldDB" id="A0A0E3KYU7"/>
<reference evidence="4 5" key="1">
    <citation type="submission" date="2014-07" db="EMBL/GenBank/DDBJ databases">
        <title>Methanogenic archaea and the global carbon cycle.</title>
        <authorList>
            <person name="Henriksen J.R."/>
            <person name="Luke J."/>
            <person name="Reinhart S."/>
            <person name="Benedict M.N."/>
            <person name="Youngblut N.D."/>
            <person name="Metcalf M.E."/>
            <person name="Whitaker R.J."/>
            <person name="Metcalf W.W."/>
        </authorList>
    </citation>
    <scope>NUCLEOTIDE SEQUENCE [LARGE SCALE GENOMIC DNA]</scope>
    <source>
        <strain evidence="5">ATCC 43570 / DSM 1825 / OCM 12 / VKM B-1830 / TM-1</strain>
    </source>
</reference>
<dbReference type="EMBL" id="CP009501">
    <property type="protein sequence ID" value="AKB13078.1"/>
    <property type="molecule type" value="Genomic_DNA"/>
</dbReference>
<dbReference type="KEGG" id="mthr:MSTHT_1320"/>
<dbReference type="GO" id="GO:0005524">
    <property type="term" value="F:ATP binding"/>
    <property type="evidence" value="ECO:0007669"/>
    <property type="project" value="UniProtKB-KW"/>
</dbReference>
<dbReference type="RefSeq" id="WP_048167155.1">
    <property type="nucleotide sequence ID" value="NZ_CP009501.1"/>
</dbReference>
<evidence type="ECO:0000256" key="2">
    <source>
        <dbReference type="ARBA" id="ARBA00022840"/>
    </source>
</evidence>
<dbReference type="PATRIC" id="fig|523844.20.peg.1668"/>
<sequence length="662" mass="76358">MAGINPPSNYKDITEIAYEAVKMNDIDAMVQFVEDENDKLDCPVPKDNLVRLLNEISTQIRAAQNEFNYSQCVEELFQITPKAELEDRILQAIDFVNSIVLSKEGNVQEMELFIECKVIDYFDIPKGKNHQMNKIFRSGYAGTIKAKKKELSNKQKAESKAGACTFDIDSEFNDLYQMSESEAGNITIKPFYDRIAKYVSDKFHVISFRGNLFIYKEGCYKIDPYTVKAEATRVLNGIMKNENSRDISKRLTDIMTYIQNYNVVNEYPFNNYNNAFPVRNGVVVFDFENGTHWLEENPDPDTWKFDYVLDVDYDDEADSNYIMTRIAKYLYDNPEQPLDVDEANGRYDSKIILQIPAQGILQAMGYGPYKSVYLLVGEPNSGKTSIIDFISYFVGDSCKCTIGLDEFTSGDRFVMARKEGKILNLHDDLGYFKMGDTGRVKAMSGGYNHKIERKGKDGYDGRITTVDVYTANRPAGFNRNIYIDKAFWGRWYYVYFPNHFDQNDEFQKNTFTEENKSAFLNEVIKMIVEIRQEKHLVVQKEEWTEVRRKWMQAGNILYKFIEDNMVAGGRTSFIKDELFTALKAWCIDNKQGEDLLPQRSFDLGDMVELCGGIGDAQRVFKNKGLTSHHCFVLNYSWKPQSKYKKYCPSEAATDQDIITSYC</sequence>
<keyword evidence="4" id="KW-0378">Hydrolase</keyword>